<sequence>MLAAALTASGCGDDVTTTTRGDADSETAGDGDGDSGDGDGDGDGDSGDGDSGDGDGDGDGDSGDGDGDTGDGDGDSGDGDGDAGDESCELAPQAMTLSLTGSQALPNSCNSHTFTGRLQNGGGAVWALDACPCDAQCLIPDPYTLTINLPDMDLLPATIMCPKIEMIKNEDCEVESIVIRDLDNNELATWVGSHAPSAPLTMPELSVAPVNGTMCLDHDQYALAFTLDNSDLTLSQGDAGVLGNGDAAWDAKSYASRETDEGPDYSWVLNR</sequence>
<evidence type="ECO:0000256" key="1">
    <source>
        <dbReference type="SAM" id="MobiDB-lite"/>
    </source>
</evidence>
<protein>
    <recommendedName>
        <fullName evidence="4">Endo-1,4-beta-xylanase A</fullName>
    </recommendedName>
</protein>
<evidence type="ECO:0008006" key="4">
    <source>
        <dbReference type="Google" id="ProtNLM"/>
    </source>
</evidence>
<organism evidence="2 3">
    <name type="scientific">Enhygromyxa salina</name>
    <dbReference type="NCBI Taxonomy" id="215803"/>
    <lineage>
        <taxon>Bacteria</taxon>
        <taxon>Pseudomonadati</taxon>
        <taxon>Myxococcota</taxon>
        <taxon>Polyangia</taxon>
        <taxon>Nannocystales</taxon>
        <taxon>Nannocystaceae</taxon>
        <taxon>Enhygromyxa</taxon>
    </lineage>
</organism>
<comment type="caution">
    <text evidence="2">The sequence shown here is derived from an EMBL/GenBank/DDBJ whole genome shotgun (WGS) entry which is preliminary data.</text>
</comment>
<dbReference type="AlphaFoldDB" id="A0A2S9XGZ3"/>
<evidence type="ECO:0000313" key="2">
    <source>
        <dbReference type="EMBL" id="PRP92146.1"/>
    </source>
</evidence>
<dbReference type="EMBL" id="PVNK01000221">
    <property type="protein sequence ID" value="PRP92146.1"/>
    <property type="molecule type" value="Genomic_DNA"/>
</dbReference>
<feature type="compositionally biased region" description="Acidic residues" evidence="1">
    <location>
        <begin position="24"/>
        <end position="87"/>
    </location>
</feature>
<reference evidence="2 3" key="1">
    <citation type="submission" date="2018-03" db="EMBL/GenBank/DDBJ databases">
        <title>Draft Genome Sequences of the Obligatory Marine Myxobacteria Enhygromyxa salina SWB005.</title>
        <authorList>
            <person name="Poehlein A."/>
            <person name="Moghaddam J.A."/>
            <person name="Harms H."/>
            <person name="Alanjari M."/>
            <person name="Koenig G.M."/>
            <person name="Daniel R."/>
            <person name="Schaeberle T.F."/>
        </authorList>
    </citation>
    <scope>NUCLEOTIDE SEQUENCE [LARGE SCALE GENOMIC DNA]</scope>
    <source>
        <strain evidence="2 3">SWB005</strain>
    </source>
</reference>
<evidence type="ECO:0000313" key="3">
    <source>
        <dbReference type="Proteomes" id="UP000237968"/>
    </source>
</evidence>
<keyword evidence="3" id="KW-1185">Reference proteome</keyword>
<gene>
    <name evidence="2" type="ORF">ENSA5_50930</name>
</gene>
<accession>A0A2S9XGZ3</accession>
<proteinExistence type="predicted"/>
<dbReference type="Proteomes" id="UP000237968">
    <property type="component" value="Unassembled WGS sequence"/>
</dbReference>
<name>A0A2S9XGZ3_9BACT</name>
<feature type="region of interest" description="Disordered" evidence="1">
    <location>
        <begin position="1"/>
        <end position="87"/>
    </location>
</feature>